<organism evidence="3 4">
    <name type="scientific">Populus deltoides</name>
    <name type="common">Eastern poplar</name>
    <name type="synonym">Eastern cottonwood</name>
    <dbReference type="NCBI Taxonomy" id="3696"/>
    <lineage>
        <taxon>Eukaryota</taxon>
        <taxon>Viridiplantae</taxon>
        <taxon>Streptophyta</taxon>
        <taxon>Embryophyta</taxon>
        <taxon>Tracheophyta</taxon>
        <taxon>Spermatophyta</taxon>
        <taxon>Magnoliopsida</taxon>
        <taxon>eudicotyledons</taxon>
        <taxon>Gunneridae</taxon>
        <taxon>Pentapetalae</taxon>
        <taxon>rosids</taxon>
        <taxon>fabids</taxon>
        <taxon>Malpighiales</taxon>
        <taxon>Salicaceae</taxon>
        <taxon>Saliceae</taxon>
        <taxon>Populus</taxon>
    </lineage>
</organism>
<sequence>MSSAKYHYGQSNINGQRPSPLKINKESHLIRKSSSSSSASTSNSSSSVSIIDPPVFGVKQQQQQQQQKNRPVIIYTHSPKVIHTQAKDFMALVQELTGLSRSNNQEMAPPAQQGQDHQGVVSKGLKAGRGNGNERKHVGHGDNDSSSISTEENCHGTAAAAAAGVDIVVSPFLKPPNAPYFADVPLFTPTSSDFFFSPRPVFRCPDSVFASPKMGNPISPSVLEFIKGLPEY</sequence>
<keyword evidence="4" id="KW-1185">Reference proteome</keyword>
<name>A0A8T2XRF6_POPDE</name>
<evidence type="ECO:0000313" key="4">
    <source>
        <dbReference type="Proteomes" id="UP000807159"/>
    </source>
</evidence>
<reference evidence="3" key="1">
    <citation type="journal article" date="2021" name="J. Hered.">
        <title>Genome Assembly of Salicaceae Populus deltoides (Eastern Cottonwood) I-69 Based on Nanopore Sequencing and Hi-C Technologies.</title>
        <authorList>
            <person name="Bai S."/>
            <person name="Wu H."/>
            <person name="Zhang J."/>
            <person name="Pan Z."/>
            <person name="Zhao W."/>
            <person name="Li Z."/>
            <person name="Tong C."/>
        </authorList>
    </citation>
    <scope>NUCLEOTIDE SEQUENCE</scope>
    <source>
        <tissue evidence="3">Leaf</tissue>
    </source>
</reference>
<feature type="domain" description="VQ" evidence="2">
    <location>
        <begin position="76"/>
        <end position="100"/>
    </location>
</feature>
<feature type="compositionally biased region" description="Polar residues" evidence="1">
    <location>
        <begin position="1"/>
        <end position="17"/>
    </location>
</feature>
<feature type="region of interest" description="Disordered" evidence="1">
    <location>
        <begin position="1"/>
        <end position="51"/>
    </location>
</feature>
<feature type="compositionally biased region" description="Basic and acidic residues" evidence="1">
    <location>
        <begin position="132"/>
        <end position="143"/>
    </location>
</feature>
<evidence type="ECO:0000259" key="2">
    <source>
        <dbReference type="Pfam" id="PF05678"/>
    </source>
</evidence>
<dbReference type="InterPro" id="IPR008889">
    <property type="entry name" value="VQ"/>
</dbReference>
<dbReference type="GO" id="GO:0005634">
    <property type="term" value="C:nucleus"/>
    <property type="evidence" value="ECO:0007669"/>
    <property type="project" value="TreeGrafter"/>
</dbReference>
<evidence type="ECO:0000313" key="3">
    <source>
        <dbReference type="EMBL" id="KAH8496175.1"/>
    </source>
</evidence>
<dbReference type="AlphaFoldDB" id="A0A8T2XRF6"/>
<gene>
    <name evidence="3" type="ORF">H0E87_019086</name>
</gene>
<dbReference type="InterPro" id="IPR039607">
    <property type="entry name" value="VQ_8/17/18/20/21/25"/>
</dbReference>
<feature type="region of interest" description="Disordered" evidence="1">
    <location>
        <begin position="127"/>
        <end position="151"/>
    </location>
</feature>
<dbReference type="Pfam" id="PF05678">
    <property type="entry name" value="VQ"/>
    <property type="match status" value="1"/>
</dbReference>
<evidence type="ECO:0000256" key="1">
    <source>
        <dbReference type="SAM" id="MobiDB-lite"/>
    </source>
</evidence>
<accession>A0A8T2XRF6</accession>
<dbReference type="EMBL" id="JACEGQ020000010">
    <property type="protein sequence ID" value="KAH8496175.1"/>
    <property type="molecule type" value="Genomic_DNA"/>
</dbReference>
<comment type="caution">
    <text evidence="3">The sequence shown here is derived from an EMBL/GenBank/DDBJ whole genome shotgun (WGS) entry which is preliminary data.</text>
</comment>
<feature type="compositionally biased region" description="Low complexity" evidence="1">
    <location>
        <begin position="33"/>
        <end position="49"/>
    </location>
</feature>
<protein>
    <recommendedName>
        <fullName evidence="2">VQ domain-containing protein</fullName>
    </recommendedName>
</protein>
<dbReference type="PANTHER" id="PTHR33143">
    <property type="entry name" value="F16F4.1 PROTEIN-RELATED"/>
    <property type="match status" value="1"/>
</dbReference>
<dbReference type="PANTHER" id="PTHR33143:SF76">
    <property type="entry name" value="VQ MOTIF-CONTAINING PROTEIN 8, CHLOROPLASTIC"/>
    <property type="match status" value="1"/>
</dbReference>
<dbReference type="Proteomes" id="UP000807159">
    <property type="component" value="Chromosome 10"/>
</dbReference>
<proteinExistence type="predicted"/>